<evidence type="ECO:0000256" key="5">
    <source>
        <dbReference type="ARBA" id="ARBA00022679"/>
    </source>
</evidence>
<evidence type="ECO:0000256" key="8">
    <source>
        <dbReference type="ARBA" id="ARBA00035100"/>
    </source>
</evidence>
<dbReference type="Proteomes" id="UP000288587">
    <property type="component" value="Unassembled WGS sequence"/>
</dbReference>
<dbReference type="Gene3D" id="3.30.565.10">
    <property type="entry name" value="Histidine kinase-like ATPase, C-terminal domain"/>
    <property type="match status" value="1"/>
</dbReference>
<dbReference type="Pfam" id="PF26379">
    <property type="entry name" value="FimL_2nd"/>
    <property type="match status" value="1"/>
</dbReference>
<dbReference type="InterPro" id="IPR003594">
    <property type="entry name" value="HATPase_dom"/>
</dbReference>
<dbReference type="PROSITE" id="PS50894">
    <property type="entry name" value="HPT"/>
    <property type="match status" value="3"/>
</dbReference>
<evidence type="ECO:0000256" key="11">
    <source>
        <dbReference type="SAM" id="Coils"/>
    </source>
</evidence>
<dbReference type="InterPro" id="IPR058661">
    <property type="entry name" value="FimL_2nd"/>
</dbReference>
<evidence type="ECO:0000256" key="6">
    <source>
        <dbReference type="ARBA" id="ARBA00022777"/>
    </source>
</evidence>
<evidence type="ECO:0000259" key="14">
    <source>
        <dbReference type="PROSITE" id="PS50110"/>
    </source>
</evidence>
<evidence type="ECO:0000256" key="7">
    <source>
        <dbReference type="ARBA" id="ARBA00023012"/>
    </source>
</evidence>
<dbReference type="InterPro" id="IPR004358">
    <property type="entry name" value="Sig_transdc_His_kin-like_C"/>
</dbReference>
<dbReference type="SUPFAM" id="SSF50341">
    <property type="entry name" value="CheW-like"/>
    <property type="match status" value="1"/>
</dbReference>
<dbReference type="InterPro" id="IPR036641">
    <property type="entry name" value="HPT_dom_sf"/>
</dbReference>
<dbReference type="GO" id="GO:0000155">
    <property type="term" value="F:phosphorelay sensor kinase activity"/>
    <property type="evidence" value="ECO:0007669"/>
    <property type="project" value="InterPro"/>
</dbReference>
<dbReference type="CDD" id="cd17546">
    <property type="entry name" value="REC_hyHK_CKI1_RcsC-like"/>
    <property type="match status" value="1"/>
</dbReference>
<dbReference type="PROSITE" id="PS50110">
    <property type="entry name" value="RESPONSE_REGULATORY"/>
    <property type="match status" value="1"/>
</dbReference>
<dbReference type="FunFam" id="3.30.565.10:FF:000016">
    <property type="entry name" value="Chemotaxis protein CheA, putative"/>
    <property type="match status" value="1"/>
</dbReference>
<keyword evidence="7" id="KW-0902">Two-component regulatory system</keyword>
<dbReference type="PROSITE" id="PS50109">
    <property type="entry name" value="HIS_KIN"/>
    <property type="match status" value="1"/>
</dbReference>
<evidence type="ECO:0000259" key="13">
    <source>
        <dbReference type="PROSITE" id="PS50109"/>
    </source>
</evidence>
<keyword evidence="4 10" id="KW-0597">Phosphoprotein</keyword>
<evidence type="ECO:0000256" key="4">
    <source>
        <dbReference type="ARBA" id="ARBA00022553"/>
    </source>
</evidence>
<dbReference type="PRINTS" id="PR00344">
    <property type="entry name" value="BCTRLSENSOR"/>
</dbReference>
<evidence type="ECO:0000313" key="17">
    <source>
        <dbReference type="EMBL" id="RVT82356.1"/>
    </source>
</evidence>
<feature type="modified residue" description="Phosphohistidine" evidence="9">
    <location>
        <position position="756"/>
    </location>
</feature>
<dbReference type="Pfam" id="PF01627">
    <property type="entry name" value="Hpt"/>
    <property type="match status" value="3"/>
</dbReference>
<dbReference type="InterPro" id="IPR051315">
    <property type="entry name" value="Bact_Chemotaxis_CheA"/>
</dbReference>
<dbReference type="InterPro" id="IPR004105">
    <property type="entry name" value="CheA-like_dim"/>
</dbReference>
<dbReference type="InterPro" id="IPR036061">
    <property type="entry name" value="CheW-like_dom_sf"/>
</dbReference>
<evidence type="ECO:0000256" key="12">
    <source>
        <dbReference type="SAM" id="MobiDB-lite"/>
    </source>
</evidence>
<keyword evidence="6" id="KW-0418">Kinase</keyword>
<comment type="caution">
    <text evidence="17">The sequence shown here is derived from an EMBL/GenBank/DDBJ whole genome shotgun (WGS) entry which is preliminary data.</text>
</comment>
<feature type="coiled-coil region" evidence="11">
    <location>
        <begin position="1516"/>
        <end position="1557"/>
    </location>
</feature>
<dbReference type="PANTHER" id="PTHR43395:SF8">
    <property type="entry name" value="HISTIDINE KINASE"/>
    <property type="match status" value="1"/>
</dbReference>
<dbReference type="PROSITE" id="PS50851">
    <property type="entry name" value="CHEW"/>
    <property type="match status" value="1"/>
</dbReference>
<comment type="function">
    <text evidence="8">Involved in the transmission of sensory signals from the chemoreceptors to the flagellar motors. CheA is autophosphorylated; it can transfer its phosphate group to either CheB or CheY.</text>
</comment>
<feature type="compositionally biased region" description="Basic and acidic residues" evidence="12">
    <location>
        <begin position="925"/>
        <end position="937"/>
    </location>
</feature>
<feature type="region of interest" description="Disordered" evidence="12">
    <location>
        <begin position="917"/>
        <end position="937"/>
    </location>
</feature>
<organism evidence="17 18">
    <name type="scientific">Inhella crocodyli</name>
    <dbReference type="NCBI Taxonomy" id="2499851"/>
    <lineage>
        <taxon>Bacteria</taxon>
        <taxon>Pseudomonadati</taxon>
        <taxon>Pseudomonadota</taxon>
        <taxon>Betaproteobacteria</taxon>
        <taxon>Burkholderiales</taxon>
        <taxon>Sphaerotilaceae</taxon>
        <taxon>Inhella</taxon>
    </lineage>
</organism>
<reference evidence="17 18" key="1">
    <citation type="submission" date="2019-01" db="EMBL/GenBank/DDBJ databases">
        <authorList>
            <person name="Chen W.-M."/>
        </authorList>
    </citation>
    <scope>NUCLEOTIDE SEQUENCE [LARGE SCALE GENOMIC DNA]</scope>
    <source>
        <strain evidence="17 18">CCP-18</strain>
    </source>
</reference>
<dbReference type="PANTHER" id="PTHR43395">
    <property type="entry name" value="SENSOR HISTIDINE KINASE CHEA"/>
    <property type="match status" value="1"/>
</dbReference>
<feature type="domain" description="Histidine kinase" evidence="13">
    <location>
        <begin position="1582"/>
        <end position="1815"/>
    </location>
</feature>
<dbReference type="EMBL" id="SACM01000006">
    <property type="protein sequence ID" value="RVT82356.1"/>
    <property type="molecule type" value="Genomic_DNA"/>
</dbReference>
<evidence type="ECO:0000259" key="16">
    <source>
        <dbReference type="PROSITE" id="PS50894"/>
    </source>
</evidence>
<dbReference type="OrthoDB" id="9803176at2"/>
<dbReference type="InterPro" id="IPR036890">
    <property type="entry name" value="HATPase_C_sf"/>
</dbReference>
<feature type="domain" description="Response regulatory" evidence="14">
    <location>
        <begin position="1978"/>
        <end position="2095"/>
    </location>
</feature>
<evidence type="ECO:0000259" key="15">
    <source>
        <dbReference type="PROSITE" id="PS50851"/>
    </source>
</evidence>
<dbReference type="EC" id="2.7.13.3" evidence="2"/>
<dbReference type="Pfam" id="PF02518">
    <property type="entry name" value="HATPase_c"/>
    <property type="match status" value="1"/>
</dbReference>
<keyword evidence="18" id="KW-1185">Reference proteome</keyword>
<feature type="domain" description="HPt" evidence="16">
    <location>
        <begin position="1147"/>
        <end position="1252"/>
    </location>
</feature>
<feature type="modified residue" description="4-aspartylphosphate" evidence="10">
    <location>
        <position position="2028"/>
    </location>
</feature>
<dbReference type="RefSeq" id="WP_127684164.1">
    <property type="nucleotide sequence ID" value="NZ_SACM01000006.1"/>
</dbReference>
<evidence type="ECO:0000256" key="1">
    <source>
        <dbReference type="ARBA" id="ARBA00000085"/>
    </source>
</evidence>
<feature type="modified residue" description="Phosphohistidine" evidence="9">
    <location>
        <position position="1359"/>
    </location>
</feature>
<dbReference type="InterPro" id="IPR005467">
    <property type="entry name" value="His_kinase_dom"/>
</dbReference>
<dbReference type="Pfam" id="PF01584">
    <property type="entry name" value="CheW"/>
    <property type="match status" value="1"/>
</dbReference>
<gene>
    <name evidence="17" type="ORF">EOD73_16595</name>
</gene>
<comment type="catalytic activity">
    <reaction evidence="1">
        <text>ATP + protein L-histidine = ADP + protein N-phospho-L-histidine.</text>
        <dbReference type="EC" id="2.7.13.3"/>
    </reaction>
</comment>
<dbReference type="InterPro" id="IPR008207">
    <property type="entry name" value="Sig_transdc_His_kin_Hpt_dom"/>
</dbReference>
<dbReference type="SMART" id="SM00073">
    <property type="entry name" value="HPT"/>
    <property type="match status" value="3"/>
</dbReference>
<dbReference type="CDD" id="cd00088">
    <property type="entry name" value="HPT"/>
    <property type="match status" value="2"/>
</dbReference>
<name>A0A3S2WL13_9BURK</name>
<keyword evidence="11" id="KW-0175">Coiled coil</keyword>
<dbReference type="SUPFAM" id="SSF55874">
    <property type="entry name" value="ATPase domain of HSP90 chaperone/DNA topoisomerase II/histidine kinase"/>
    <property type="match status" value="1"/>
</dbReference>
<dbReference type="Gene3D" id="1.20.120.160">
    <property type="entry name" value="HPT domain"/>
    <property type="match status" value="3"/>
</dbReference>
<evidence type="ECO:0000313" key="18">
    <source>
        <dbReference type="Proteomes" id="UP000288587"/>
    </source>
</evidence>
<feature type="modified residue" description="Phosphohistidine" evidence="9">
    <location>
        <position position="1193"/>
    </location>
</feature>
<dbReference type="SMART" id="SM01231">
    <property type="entry name" value="H-kinase_dim"/>
    <property type="match status" value="1"/>
</dbReference>
<dbReference type="InterPro" id="IPR002545">
    <property type="entry name" value="CheW-lke_dom"/>
</dbReference>
<protein>
    <recommendedName>
        <fullName evidence="3">Chemotaxis protein CheA</fullName>
        <ecNumber evidence="2">2.7.13.3</ecNumber>
    </recommendedName>
</protein>
<evidence type="ECO:0000256" key="3">
    <source>
        <dbReference type="ARBA" id="ARBA00021495"/>
    </source>
</evidence>
<dbReference type="SMART" id="SM00387">
    <property type="entry name" value="HATPase_c"/>
    <property type="match status" value="1"/>
</dbReference>
<dbReference type="Gene3D" id="2.30.30.40">
    <property type="entry name" value="SH3 Domains"/>
    <property type="match status" value="1"/>
</dbReference>
<dbReference type="InterPro" id="IPR011006">
    <property type="entry name" value="CheY-like_superfamily"/>
</dbReference>
<evidence type="ECO:0000256" key="2">
    <source>
        <dbReference type="ARBA" id="ARBA00012438"/>
    </source>
</evidence>
<dbReference type="GO" id="GO:0005737">
    <property type="term" value="C:cytoplasm"/>
    <property type="evidence" value="ECO:0007669"/>
    <property type="project" value="InterPro"/>
</dbReference>
<dbReference type="GO" id="GO:0006935">
    <property type="term" value="P:chemotaxis"/>
    <property type="evidence" value="ECO:0007669"/>
    <property type="project" value="InterPro"/>
</dbReference>
<dbReference type="SUPFAM" id="SSF52172">
    <property type="entry name" value="CheY-like"/>
    <property type="match status" value="1"/>
</dbReference>
<feature type="domain" description="CheW-like" evidence="15">
    <location>
        <begin position="1817"/>
        <end position="1952"/>
    </location>
</feature>
<sequence length="2101" mass="226295">MTDPVLPTAAPDLTPLAWVNEELRRTLEGVHKGLRRTLREYDLRQASNQLDVAQTRTALGLQATAMHQAGGAVQMVGLREGALVMQANEGLIRRMADGAAITVAQVEAIERADFAVLTYVTRLLAGGRPSPLSLFSVYRAVQELNQAERIHPADFWPAHFEWHALPPVALSDEVPSLDALRTAFDAALLRQMRQPSPQHAGQLADLCKGLSQVLAREPLGSFWQLAAAHYEALGLGLIEADAFVKRLGSRLVAQLRSHAQGHDDVSERLVQDLLFFNAQSREPAPGAAPCLEAVRAAYELRDLSAGDYRDDSLGRVDPSWIAQAQRRLQVAKEAWGASAEGEAARAAGMEEAFGSLSESLTQLFANGELLGQTLQRAAVVTARAGHRPPASLAMEVASSLLYIDAALEDAVFDQPEQAARVARLAERVQLAATGQGTDTLEPWMEDVYRRVSDRQTMSGVVQELRHSLNEVERLVDEYFRDPAARRQQLVQVQSPLTAMRGVLSVLGMPQAAIACVRMRDEVDRLAETEVDPSLPGPRAVFDRLACNLGQLGFLIDMLNVQPQLAKSMFRFDEDKGELVADVAPERRTAPPAEPALVEQVRAAVQAAPEDPAALARDLERLALQAEADDQPTLAAVTQSAARELDMPALDIADLDLPDLELPELPSEALPPMDVDTVSGTEALTAFLDSQVPAAPAPAPVVAPAPVQTDEEIDEEMLEIFLEEADEVVGNAREALAALQEEPGNRAQATNARRAFHTLKGSSRMVGLNAFGEAAWAIEQLYNKLLADEAPLGRPVLDFTAEALDELATWRDAIAAGSAAAFSPDSLRARADAHRLGTPLPAPVDAPPALVVDAPAIEEIPALGTPEPVAAPAEAEHADTEFNVELAMAAIEAEPEAVLADEELLDLASLMEADADATLPLPRPGEAGDDHADFENTRPFEMPEPAETVGTAAEPLAFVGLDLDADATLAEVPLDEAPIDMAALDLTLETVPAELDMPIAAAVELDLGMPTPVEALSEPESLPDLHLNLDVTDEMSASVGAPDAALPVDDTHELSLPEPEALAAEPVADAELVLTLDGETDVAQVASEPIAVDEPMAEASLSFGVAGTSEAPPAEPTEVAEAPAEAIDGEVLPQSAEDEDEGYKRIGDLRISETLYSIFIGEADEHVRRLTVALHDWAKVHDEAPPANSEVYAHALAGNAATVGFDGLSVLARALEHALGRAQHAQGWTGDDGLLFARAADAIAHLLHQFAAGFLQAPEGDLVPALQAYQPVMRAAESEPETAMGELNEVPAAATSVAALTLPDDDDFVPGEPDQIDDELWEIFEEEASDLLHQLQSRLRDWTTHPQDVARGDACMRTLHTFKGGARLAGAMRLGELAHRLETEVATLMALPERSAGDVVPLQHRGDDIDAEFERLRKQLREGVKPAPAVVAAPVAVEPVAEAPLRRSEPELLAPPVVEHPPLAPTAVDWSQFVGQDARELEAADAAPLVGAQAMVRVRANLLDRLAAQAGEVSIRRARMESELSQMKTALLELDDNLERLRTQLRELEVQAEAQISSRQEQAKAAGSDFDPLEFDRYTRFQEVTRMLAESVNDVATVQRSLQRNVAQGEDELAAQSRLTRELQDDLLRSRMVEFDSLAERLHRVVRQAARESGKQAQLEITGGAIELDRGVLERLIGAFEHLLRNSVVHGIEEPDARSKAGKPNMGTLRVRLSQEGNQVLIAFSDDGAGLNLAGIREKAAKLGLLPTDREPTESELVQMIYAPGFSTASSVSELAGRGVGMDVVRSEVNTLGGYVLTRTQAGKGTEFDLRVPLTTALTQVVLLRCGDLQVAVPASLVDTVLRLPNAQLTSAYASGQLQAGSASVPLYWLGGLLAHDEHPQLHGKHAAVVLVHSGPDRIAIHVDEVIGNQEVVVKNLGPQLMHVPGLAGISLLASGSVALIYNPVALAERYGHIAVARTHQADTPVVVVEAKVEAQAPLIMVVDDSLTVRRVSQRFLEREGYRVMLAKDGLDAMEQLARDELPDMVLSDIEMPRMDGFDLVRNIRADQRLKALPVVMITSRIAEKHRDYAQALGVQGYLGKPYDEEHLLGLIRQHTRHLATA</sequence>
<proteinExistence type="predicted"/>
<feature type="domain" description="HPt" evidence="16">
    <location>
        <begin position="709"/>
        <end position="813"/>
    </location>
</feature>
<dbReference type="InterPro" id="IPR001789">
    <property type="entry name" value="Sig_transdc_resp-reg_receiver"/>
</dbReference>
<evidence type="ECO:0000256" key="9">
    <source>
        <dbReference type="PROSITE-ProRule" id="PRU00110"/>
    </source>
</evidence>
<dbReference type="SMART" id="SM00448">
    <property type="entry name" value="REC"/>
    <property type="match status" value="1"/>
</dbReference>
<dbReference type="SUPFAM" id="SSF47226">
    <property type="entry name" value="Histidine-containing phosphotransfer domain, HPT domain"/>
    <property type="match status" value="3"/>
</dbReference>
<dbReference type="Pfam" id="PF00072">
    <property type="entry name" value="Response_reg"/>
    <property type="match status" value="1"/>
</dbReference>
<accession>A0A3S2WL13</accession>
<keyword evidence="5" id="KW-0808">Transferase</keyword>
<dbReference type="Gene3D" id="3.40.50.2300">
    <property type="match status" value="1"/>
</dbReference>
<feature type="domain" description="HPt" evidence="16">
    <location>
        <begin position="1312"/>
        <end position="1422"/>
    </location>
</feature>
<dbReference type="SMART" id="SM00260">
    <property type="entry name" value="CheW"/>
    <property type="match status" value="1"/>
</dbReference>
<evidence type="ECO:0000256" key="10">
    <source>
        <dbReference type="PROSITE-ProRule" id="PRU00169"/>
    </source>
</evidence>